<dbReference type="InterPro" id="IPR028994">
    <property type="entry name" value="Integrin_alpha_N"/>
</dbReference>
<evidence type="ECO:0000313" key="3">
    <source>
        <dbReference type="EMBL" id="TCL66854.1"/>
    </source>
</evidence>
<dbReference type="SUPFAM" id="SSF69318">
    <property type="entry name" value="Integrin alpha N-terminal domain"/>
    <property type="match status" value="2"/>
</dbReference>
<protein>
    <submittedName>
        <fullName evidence="3">VCBS repeat protein</fullName>
    </submittedName>
</protein>
<dbReference type="AlphaFoldDB" id="A0A4R1RKY3"/>
<dbReference type="Proteomes" id="UP000295455">
    <property type="component" value="Unassembled WGS sequence"/>
</dbReference>
<dbReference type="InterPro" id="IPR013517">
    <property type="entry name" value="FG-GAP"/>
</dbReference>
<reference evidence="3 4" key="1">
    <citation type="submission" date="2019-03" db="EMBL/GenBank/DDBJ databases">
        <title>Genomic Encyclopedia of Type Strains, Phase IV (KMG-IV): sequencing the most valuable type-strain genomes for metagenomic binning, comparative biology and taxonomic classification.</title>
        <authorList>
            <person name="Goeker M."/>
        </authorList>
    </citation>
    <scope>NUCLEOTIDE SEQUENCE [LARGE SCALE GENOMIC DNA]</scope>
    <source>
        <strain evidence="3 4">DSM 18792</strain>
    </source>
</reference>
<dbReference type="Gene3D" id="2.130.10.130">
    <property type="entry name" value="Integrin alpha, N-terminal"/>
    <property type="match status" value="2"/>
</dbReference>
<dbReference type="InterPro" id="IPR027039">
    <property type="entry name" value="Crtac1"/>
</dbReference>
<dbReference type="Pfam" id="PF13517">
    <property type="entry name" value="FG-GAP_3"/>
    <property type="match status" value="2"/>
</dbReference>
<dbReference type="EMBL" id="SLUP01000003">
    <property type="protein sequence ID" value="TCL66854.1"/>
    <property type="molecule type" value="Genomic_DNA"/>
</dbReference>
<name>A0A4R1RKY3_9FLAO</name>
<organism evidence="3 4">
    <name type="scientific">Mariniflexile fucanivorans</name>
    <dbReference type="NCBI Taxonomy" id="264023"/>
    <lineage>
        <taxon>Bacteria</taxon>
        <taxon>Pseudomonadati</taxon>
        <taxon>Bacteroidota</taxon>
        <taxon>Flavobacteriia</taxon>
        <taxon>Flavobacteriales</taxon>
        <taxon>Flavobacteriaceae</taxon>
        <taxon>Mariniflexile</taxon>
    </lineage>
</organism>
<dbReference type="Pfam" id="PF07593">
    <property type="entry name" value="UnbV_ASPIC"/>
    <property type="match status" value="1"/>
</dbReference>
<comment type="caution">
    <text evidence="3">The sequence shown here is derived from an EMBL/GenBank/DDBJ whole genome shotgun (WGS) entry which is preliminary data.</text>
</comment>
<evidence type="ECO:0000313" key="4">
    <source>
        <dbReference type="Proteomes" id="UP000295455"/>
    </source>
</evidence>
<feature type="domain" description="ASPIC/UnbV" evidence="2">
    <location>
        <begin position="547"/>
        <end position="614"/>
    </location>
</feature>
<sequence>MRYIFLTIVLFSSLINAQENHIIELLNQIKFSEANSKIIPLEDRSRRKFDNAVIADLDQDGYLDLLLTDHARRVEIFWNNKGTYIKGKPFIFGDTHGLAVGDYNQDGLIDILVQPGGGNGAKPSKTLSFQVNLDRTIQGGEAFSHFEGSRGRAVKFVDMNKDGVTDLVTSSFPGGTKLNHAHFLYEANKELQFEFNKYLPTADAFNMRTLLTDFNNDAITDILFYGGKKILALKGNGVNDYEDVSEQVLGDISNTENVNSISEIDFDNDGDLDLFLTRSKEPFDSESDYDENTKTFYFFERNKPFLYDNLKIKGDFKLENLQMAFPHFDVFIGANKKMFERKEDKHGQHDFSLTQEEAKGWPTDTSKKGIYIGYLGDGNWRIEGDTDAANSAVIHNVMEKPKVVILEDMPAKLLENRNGIFVDVSIKYGINISEQTTSSAIGDFNNDGWDDIFVVRYGHSASEIEQFLYLNEKGKKFLNSKNHGIIRNELGATGMGADGFDYDKDGDLDIIYANERGRWHLFTNNTISKNNYLQVNIGNSPSGKATAVGASLLIRACNGTYKRIVGASSSPYSHSFNTYIHVGLGECDQVEEAVVTWSNGENQSLTLTGINKIYQAGKFLIFQ</sequence>
<dbReference type="OrthoDB" id="9816120at2"/>
<dbReference type="RefSeq" id="WP_132217128.1">
    <property type="nucleotide sequence ID" value="NZ_OX156936.1"/>
</dbReference>
<keyword evidence="4" id="KW-1185">Reference proteome</keyword>
<dbReference type="InterPro" id="IPR011519">
    <property type="entry name" value="UnbV_ASPIC"/>
</dbReference>
<evidence type="ECO:0000259" key="2">
    <source>
        <dbReference type="Pfam" id="PF07593"/>
    </source>
</evidence>
<proteinExistence type="predicted"/>
<keyword evidence="1" id="KW-0732">Signal</keyword>
<evidence type="ECO:0000256" key="1">
    <source>
        <dbReference type="ARBA" id="ARBA00022729"/>
    </source>
</evidence>
<accession>A0A4R1RKY3</accession>
<dbReference type="PANTHER" id="PTHR16026:SF0">
    <property type="entry name" value="CARTILAGE ACIDIC PROTEIN 1"/>
    <property type="match status" value="1"/>
</dbReference>
<gene>
    <name evidence="3" type="ORF">EV196_103273</name>
</gene>
<dbReference type="PANTHER" id="PTHR16026">
    <property type="entry name" value="CARTILAGE ACIDIC PROTEIN 1"/>
    <property type="match status" value="1"/>
</dbReference>